<name>A0A8E2QCA1_9GAMM</name>
<dbReference type="PROSITE" id="PS51257">
    <property type="entry name" value="PROKAR_LIPOPROTEIN"/>
    <property type="match status" value="1"/>
</dbReference>
<comment type="caution">
    <text evidence="1">The sequence shown here is derived from an EMBL/GenBank/DDBJ whole genome shotgun (WGS) entry which is preliminary data.</text>
</comment>
<protein>
    <submittedName>
        <fullName evidence="1">3-isopropylmalate dehydratase</fullName>
    </submittedName>
</protein>
<keyword evidence="2" id="KW-1185">Reference proteome</keyword>
<evidence type="ECO:0000313" key="1">
    <source>
        <dbReference type="EMBL" id="PNF76173.1"/>
    </source>
</evidence>
<gene>
    <name evidence="1" type="ORF">CXK95_12245</name>
</gene>
<dbReference type="Proteomes" id="UP000235881">
    <property type="component" value="Unassembled WGS sequence"/>
</dbReference>
<dbReference type="AlphaFoldDB" id="A0A8E2QCA1"/>
<reference evidence="1 2" key="1">
    <citation type="submission" date="2018-01" db="EMBL/GenBank/DDBJ databases">
        <title>Denitrification phenotypes of diverse strains of Pseudomonas stutzeri.</title>
        <authorList>
            <person name="Milligan D.A."/>
            <person name="Bergaust L."/>
            <person name="Bakken L.R."/>
            <person name="Frostegard A."/>
        </authorList>
    </citation>
    <scope>NUCLEOTIDE SEQUENCE [LARGE SCALE GENOMIC DNA]</scope>
    <source>
        <strain evidence="1 2">DSM 50238</strain>
    </source>
</reference>
<accession>A0A8E2QCA1</accession>
<organism evidence="1 2">
    <name type="scientific">Stutzerimonas degradans</name>
    <dbReference type="NCBI Taxonomy" id="2968968"/>
    <lineage>
        <taxon>Bacteria</taxon>
        <taxon>Pseudomonadati</taxon>
        <taxon>Pseudomonadota</taxon>
        <taxon>Gammaproteobacteria</taxon>
        <taxon>Pseudomonadales</taxon>
        <taxon>Pseudomonadaceae</taxon>
        <taxon>Stutzerimonas</taxon>
    </lineage>
</organism>
<sequence length="145" mass="15760">MRLPSTVSCLLILAGCSSWQPQPEEIKPVPAERVLAFQQPLENAGEIVVTRDFGWRGGGCYIALLIDRELAARIHVGERARFQVPAGARIVGIGTDPLDDSLCGKLSLRREKLARVVAGQTLEFRVISGNDVGFDILPVAPDAER</sequence>
<dbReference type="EMBL" id="POUK01000004">
    <property type="protein sequence ID" value="PNF76173.1"/>
    <property type="molecule type" value="Genomic_DNA"/>
</dbReference>
<evidence type="ECO:0000313" key="2">
    <source>
        <dbReference type="Proteomes" id="UP000235881"/>
    </source>
</evidence>
<dbReference type="RefSeq" id="WP_102828812.1">
    <property type="nucleotide sequence ID" value="NZ_CP065721.1"/>
</dbReference>
<proteinExistence type="predicted"/>